<dbReference type="GeneID" id="107777629"/>
<dbReference type="PaxDb" id="4097-A0A1S3YLP5"/>
<dbReference type="RefSeq" id="XP_016453179.2">
    <property type="nucleotide sequence ID" value="XM_016597693.2"/>
</dbReference>
<dbReference type="InterPro" id="IPR017451">
    <property type="entry name" value="F-box-assoc_interact_dom"/>
</dbReference>
<dbReference type="PANTHER" id="PTHR31672">
    <property type="entry name" value="BNACNNG10540D PROTEIN"/>
    <property type="match status" value="1"/>
</dbReference>
<dbReference type="Pfam" id="PF08268">
    <property type="entry name" value="FBA_3"/>
    <property type="match status" value="1"/>
</dbReference>
<dbReference type="PANTHER" id="PTHR31672:SF13">
    <property type="entry name" value="F-BOX PROTEIN CPR30-LIKE"/>
    <property type="match status" value="1"/>
</dbReference>
<keyword evidence="1" id="KW-1185">Reference proteome</keyword>
<name>A0A1S3YLP5_TOBAC</name>
<dbReference type="OrthoDB" id="591557at2759"/>
<reference evidence="1" key="1">
    <citation type="journal article" date="2014" name="Nat. Commun.">
        <title>The tobacco genome sequence and its comparison with those of tomato and potato.</title>
        <authorList>
            <person name="Sierro N."/>
            <person name="Battey J.N."/>
            <person name="Ouadi S."/>
            <person name="Bakaher N."/>
            <person name="Bovet L."/>
            <person name="Willig A."/>
            <person name="Goepfert S."/>
            <person name="Peitsch M.C."/>
            <person name="Ivanov N.V."/>
        </authorList>
    </citation>
    <scope>NUCLEOTIDE SEQUENCE [LARGE SCALE GENOMIC DNA]</scope>
</reference>
<dbReference type="Proteomes" id="UP000790787">
    <property type="component" value="Chromosome 24"/>
</dbReference>
<gene>
    <name evidence="2" type="primary">LOC107777629</name>
</gene>
<dbReference type="AlphaFoldDB" id="A0A1S3YLP5"/>
<accession>A0A1S3YLP5</accession>
<dbReference type="RefSeq" id="XP_016453179.1">
    <property type="nucleotide sequence ID" value="XM_016597693.1"/>
</dbReference>
<dbReference type="InterPro" id="IPR050796">
    <property type="entry name" value="SCF_F-box_component"/>
</dbReference>
<reference evidence="2" key="2">
    <citation type="submission" date="2025-08" db="UniProtKB">
        <authorList>
            <consortium name="RefSeq"/>
        </authorList>
    </citation>
    <scope>IDENTIFICATION</scope>
    <source>
        <tissue evidence="2">Leaf</tissue>
    </source>
</reference>
<dbReference type="NCBIfam" id="TIGR01640">
    <property type="entry name" value="F_box_assoc_1"/>
    <property type="match status" value="1"/>
</dbReference>
<protein>
    <submittedName>
        <fullName evidence="2">F-box/kelch-repeat protein At3g06240-like</fullName>
    </submittedName>
</protein>
<evidence type="ECO:0000313" key="1">
    <source>
        <dbReference type="Proteomes" id="UP000790787"/>
    </source>
</evidence>
<dbReference type="OMA" id="RERDNTH"/>
<sequence length="240" mass="27152">MEIWPGKPYRFLLWNPSTRESIILPHLEFSDEELYAYGLGYDSTTDDYKVVKIDINDQVDEILALKSGSWKRIHEGECLALVHGAFHWYGYSGGRVVNSLNISSEKYGIIPFPETSGLQISSDDELGVSVLGGMLCVYFSNEITFNLWAMKTYGVKKSWTNLFTIPTNGQHPTPMYRFSNGEVLLNDMKYSGRDVYRISDGSFGLSNRIWPLNSDDDIDGVMTYIGIVYTESLINPTLGH</sequence>
<proteinExistence type="predicted"/>
<dbReference type="KEGG" id="nta:107777629"/>
<evidence type="ECO:0000313" key="2">
    <source>
        <dbReference type="RefSeq" id="XP_016453179.2"/>
    </source>
</evidence>
<dbReference type="InterPro" id="IPR013187">
    <property type="entry name" value="F-box-assoc_dom_typ3"/>
</dbReference>
<organism evidence="1 2">
    <name type="scientific">Nicotiana tabacum</name>
    <name type="common">Common tobacco</name>
    <dbReference type="NCBI Taxonomy" id="4097"/>
    <lineage>
        <taxon>Eukaryota</taxon>
        <taxon>Viridiplantae</taxon>
        <taxon>Streptophyta</taxon>
        <taxon>Embryophyta</taxon>
        <taxon>Tracheophyta</taxon>
        <taxon>Spermatophyta</taxon>
        <taxon>Magnoliopsida</taxon>
        <taxon>eudicotyledons</taxon>
        <taxon>Gunneridae</taxon>
        <taxon>Pentapetalae</taxon>
        <taxon>asterids</taxon>
        <taxon>lamiids</taxon>
        <taxon>Solanales</taxon>
        <taxon>Solanaceae</taxon>
        <taxon>Nicotianoideae</taxon>
        <taxon>Nicotianeae</taxon>
        <taxon>Nicotiana</taxon>
    </lineage>
</organism>